<dbReference type="GeneTree" id="ENSGT00730000111153"/>
<keyword evidence="5" id="KW-1185">Reference proteome</keyword>
<dbReference type="Gene3D" id="2.60.40.10">
    <property type="entry name" value="Immunoglobulins"/>
    <property type="match status" value="1"/>
</dbReference>
<sequence>GSEVTQIPTILWELKDRDALMNCSHTKGSGYNQMYWYRQLPGEGMKQVVYTSSYSRPDYGDFSEDKYPIVKAVAESGSFTVKKLEAGDSGMYFCAVSQHSDTDNKYSCTKNPVFQQDVI</sequence>
<dbReference type="Proteomes" id="UP000472277">
    <property type="component" value="Chromosome 25"/>
</dbReference>
<evidence type="ECO:0000313" key="4">
    <source>
        <dbReference type="Ensembl" id="ENSSTUP00000037959.1"/>
    </source>
</evidence>
<dbReference type="InterPro" id="IPR013106">
    <property type="entry name" value="Ig_V-set"/>
</dbReference>
<feature type="domain" description="Ig-like" evidence="3">
    <location>
        <begin position="1"/>
        <end position="107"/>
    </location>
</feature>
<dbReference type="GO" id="GO:0002376">
    <property type="term" value="P:immune system process"/>
    <property type="evidence" value="ECO:0007669"/>
    <property type="project" value="UniProtKB-KW"/>
</dbReference>
<dbReference type="PANTHER" id="PTHR23268">
    <property type="entry name" value="T-CELL RECEPTOR BETA CHAIN"/>
    <property type="match status" value="1"/>
</dbReference>
<dbReference type="OMA" id="ATINCNH"/>
<accession>A0A673YUG2</accession>
<dbReference type="Ensembl" id="ENSSTUT00000039688.1">
    <property type="protein sequence ID" value="ENSSTUP00000037959.1"/>
    <property type="gene ID" value="ENSSTUG00000016199.1"/>
</dbReference>
<reference evidence="4" key="2">
    <citation type="submission" date="2025-09" db="UniProtKB">
        <authorList>
            <consortium name="Ensembl"/>
        </authorList>
    </citation>
    <scope>IDENTIFICATION</scope>
</reference>
<evidence type="ECO:0000256" key="2">
    <source>
        <dbReference type="ARBA" id="ARBA00022859"/>
    </source>
</evidence>
<dbReference type="PANTHER" id="PTHR23268:SF102">
    <property type="entry name" value="IMMUNOGLOBULIN V-SET DOMAIN-CONTAINING PROTEIN"/>
    <property type="match status" value="1"/>
</dbReference>
<dbReference type="SMART" id="SM00406">
    <property type="entry name" value="IGv"/>
    <property type="match status" value="1"/>
</dbReference>
<dbReference type="InterPro" id="IPR013783">
    <property type="entry name" value="Ig-like_fold"/>
</dbReference>
<dbReference type="Pfam" id="PF07686">
    <property type="entry name" value="V-set"/>
    <property type="match status" value="1"/>
</dbReference>
<dbReference type="SUPFAM" id="SSF48726">
    <property type="entry name" value="Immunoglobulin"/>
    <property type="match status" value="1"/>
</dbReference>
<organism evidence="4 5">
    <name type="scientific">Salmo trutta</name>
    <name type="common">Brown trout</name>
    <dbReference type="NCBI Taxonomy" id="8032"/>
    <lineage>
        <taxon>Eukaryota</taxon>
        <taxon>Metazoa</taxon>
        <taxon>Chordata</taxon>
        <taxon>Craniata</taxon>
        <taxon>Vertebrata</taxon>
        <taxon>Euteleostomi</taxon>
        <taxon>Actinopterygii</taxon>
        <taxon>Neopterygii</taxon>
        <taxon>Teleostei</taxon>
        <taxon>Protacanthopterygii</taxon>
        <taxon>Salmoniformes</taxon>
        <taxon>Salmonidae</taxon>
        <taxon>Salmoninae</taxon>
        <taxon>Salmo</taxon>
    </lineage>
</organism>
<dbReference type="InterPro" id="IPR036179">
    <property type="entry name" value="Ig-like_dom_sf"/>
</dbReference>
<dbReference type="InterPro" id="IPR050413">
    <property type="entry name" value="TCR_beta_variable"/>
</dbReference>
<keyword evidence="1" id="KW-0732">Signal</keyword>
<name>A0A673YUG2_SALTR</name>
<dbReference type="GO" id="GO:0005886">
    <property type="term" value="C:plasma membrane"/>
    <property type="evidence" value="ECO:0007669"/>
    <property type="project" value="TreeGrafter"/>
</dbReference>
<dbReference type="GO" id="GO:0007166">
    <property type="term" value="P:cell surface receptor signaling pathway"/>
    <property type="evidence" value="ECO:0007669"/>
    <property type="project" value="TreeGrafter"/>
</dbReference>
<dbReference type="AlphaFoldDB" id="A0A673YUG2"/>
<reference evidence="4" key="1">
    <citation type="submission" date="2025-08" db="UniProtKB">
        <authorList>
            <consortium name="Ensembl"/>
        </authorList>
    </citation>
    <scope>IDENTIFICATION</scope>
</reference>
<keyword evidence="2" id="KW-0391">Immunity</keyword>
<protein>
    <recommendedName>
        <fullName evidence="3">Ig-like domain-containing protein</fullName>
    </recommendedName>
</protein>
<dbReference type="PROSITE" id="PS50835">
    <property type="entry name" value="IG_LIKE"/>
    <property type="match status" value="1"/>
</dbReference>
<proteinExistence type="predicted"/>
<evidence type="ECO:0000259" key="3">
    <source>
        <dbReference type="PROSITE" id="PS50835"/>
    </source>
</evidence>
<evidence type="ECO:0000313" key="5">
    <source>
        <dbReference type="Proteomes" id="UP000472277"/>
    </source>
</evidence>
<evidence type="ECO:0000256" key="1">
    <source>
        <dbReference type="ARBA" id="ARBA00022729"/>
    </source>
</evidence>
<dbReference type="InterPro" id="IPR007110">
    <property type="entry name" value="Ig-like_dom"/>
</dbReference>
<dbReference type="InParanoid" id="A0A673YUG2"/>